<name>A0A4R6PPE9_9GAMM</name>
<dbReference type="InterPro" id="IPR038072">
    <property type="entry name" value="GspK_central_sf"/>
</dbReference>
<dbReference type="PANTHER" id="PTHR38831:SF1">
    <property type="entry name" value="TYPE II SECRETION SYSTEM PROTEIN K-RELATED"/>
    <property type="match status" value="1"/>
</dbReference>
<keyword evidence="4" id="KW-1003">Cell membrane</keyword>
<feature type="transmembrane region" description="Helical" evidence="10">
    <location>
        <begin position="12"/>
        <end position="33"/>
    </location>
</feature>
<keyword evidence="7" id="KW-0653">Protein transport</keyword>
<dbReference type="InterPro" id="IPR049031">
    <property type="entry name" value="T2SSK_SAM-like_1st"/>
</dbReference>
<keyword evidence="3" id="KW-0813">Transport</keyword>
<sequence length="308" mass="34559">MVFSRNKGGTQTGVALIQAIVLSAVLSIILLFLNTSAKKNVEAAQTLQDKNQALVDLYSTEAQLLYDLFTNEHVSGEYAKGRWYFWGKPFNMDETAVVSIQDQAGLLNLHQLAERELIELIERLGYDKAKAAEVAHSLIDWQDSDNDTLPRGAERQAYQFGPRNKPMPELSEINWLPQVPFELRETLQDYVTIFSPGYFNPANAPDKLLAATLDVGKLSDPVKEFRLGRSSTKDFKDVSQLETDEGVYFFTSKHLAYKIAVTVGQSTMAKQMQVVIDPYSDSAQNTLKVLSINWGDKGLINEKLEDNE</sequence>
<dbReference type="SUPFAM" id="SSF158544">
    <property type="entry name" value="GspK insert domain-like"/>
    <property type="match status" value="1"/>
</dbReference>
<evidence type="ECO:0000256" key="10">
    <source>
        <dbReference type="SAM" id="Phobius"/>
    </source>
</evidence>
<dbReference type="GO" id="GO:0009306">
    <property type="term" value="P:protein secretion"/>
    <property type="evidence" value="ECO:0007669"/>
    <property type="project" value="InterPro"/>
</dbReference>
<proteinExistence type="inferred from homology"/>
<evidence type="ECO:0000256" key="2">
    <source>
        <dbReference type="ARBA" id="ARBA00007246"/>
    </source>
</evidence>
<dbReference type="GO" id="GO:0005886">
    <property type="term" value="C:plasma membrane"/>
    <property type="evidence" value="ECO:0007669"/>
    <property type="project" value="UniProtKB-SubCell"/>
</dbReference>
<evidence type="ECO:0000256" key="7">
    <source>
        <dbReference type="ARBA" id="ARBA00022927"/>
    </source>
</evidence>
<protein>
    <submittedName>
        <fullName evidence="12">Type II secretory pathway component PulK</fullName>
    </submittedName>
</protein>
<comment type="similarity">
    <text evidence="2">Belongs to the GSP K family.</text>
</comment>
<keyword evidence="8 10" id="KW-1133">Transmembrane helix</keyword>
<dbReference type="Pfam" id="PF21687">
    <property type="entry name" value="T2SSK_1st"/>
    <property type="match status" value="1"/>
</dbReference>
<organism evidence="12 13">
    <name type="scientific">Idiomarina aquatica</name>
    <dbReference type="NCBI Taxonomy" id="1327752"/>
    <lineage>
        <taxon>Bacteria</taxon>
        <taxon>Pseudomonadati</taxon>
        <taxon>Pseudomonadota</taxon>
        <taxon>Gammaproteobacteria</taxon>
        <taxon>Alteromonadales</taxon>
        <taxon>Idiomarinaceae</taxon>
        <taxon>Idiomarina</taxon>
    </lineage>
</organism>
<evidence type="ECO:0000256" key="8">
    <source>
        <dbReference type="ARBA" id="ARBA00022989"/>
    </source>
</evidence>
<evidence type="ECO:0000256" key="6">
    <source>
        <dbReference type="ARBA" id="ARBA00022692"/>
    </source>
</evidence>
<comment type="caution">
    <text evidence="12">The sequence shown here is derived from an EMBL/GenBank/DDBJ whole genome shotgun (WGS) entry which is preliminary data.</text>
</comment>
<dbReference type="InterPro" id="IPR005628">
    <property type="entry name" value="GspK"/>
</dbReference>
<keyword evidence="9 10" id="KW-0472">Membrane</keyword>
<keyword evidence="5" id="KW-0997">Cell inner membrane</keyword>
<evidence type="ECO:0000259" key="11">
    <source>
        <dbReference type="Pfam" id="PF21687"/>
    </source>
</evidence>
<evidence type="ECO:0000256" key="4">
    <source>
        <dbReference type="ARBA" id="ARBA00022475"/>
    </source>
</evidence>
<evidence type="ECO:0000256" key="1">
    <source>
        <dbReference type="ARBA" id="ARBA00004533"/>
    </source>
</evidence>
<evidence type="ECO:0000313" key="13">
    <source>
        <dbReference type="Proteomes" id="UP000295531"/>
    </source>
</evidence>
<gene>
    <name evidence="12" type="ORF">DEU29_102135</name>
</gene>
<reference evidence="12 13" key="1">
    <citation type="submission" date="2019-03" db="EMBL/GenBank/DDBJ databases">
        <title>Freshwater and sediment microbial communities from various areas in North America, analyzing microbe dynamics in response to fracking.</title>
        <authorList>
            <person name="Lamendella R."/>
        </authorList>
    </citation>
    <scope>NUCLEOTIDE SEQUENCE [LARGE SCALE GENOMIC DNA]</scope>
    <source>
        <strain evidence="12 13">18_TX</strain>
    </source>
</reference>
<dbReference type="PANTHER" id="PTHR38831">
    <property type="entry name" value="TYPE II SECRETION SYSTEM PROTEIN K"/>
    <property type="match status" value="1"/>
</dbReference>
<keyword evidence="13" id="KW-1185">Reference proteome</keyword>
<dbReference type="AlphaFoldDB" id="A0A4R6PPE9"/>
<dbReference type="RefSeq" id="WP_166635865.1">
    <property type="nucleotide sequence ID" value="NZ_SNXI01000002.1"/>
</dbReference>
<evidence type="ECO:0000256" key="9">
    <source>
        <dbReference type="ARBA" id="ARBA00023136"/>
    </source>
</evidence>
<evidence type="ECO:0000256" key="3">
    <source>
        <dbReference type="ARBA" id="ARBA00022448"/>
    </source>
</evidence>
<dbReference type="Gene3D" id="1.10.40.60">
    <property type="entry name" value="EpsJ-like"/>
    <property type="match status" value="1"/>
</dbReference>
<comment type="subcellular location">
    <subcellularLocation>
        <location evidence="1">Cell inner membrane</location>
    </subcellularLocation>
</comment>
<keyword evidence="6 10" id="KW-0812">Transmembrane</keyword>
<accession>A0A4R6PPE9</accession>
<feature type="domain" description="T2SS protein K first SAM-like" evidence="11">
    <location>
        <begin position="109"/>
        <end position="194"/>
    </location>
</feature>
<dbReference type="Proteomes" id="UP000295531">
    <property type="component" value="Unassembled WGS sequence"/>
</dbReference>
<evidence type="ECO:0000256" key="5">
    <source>
        <dbReference type="ARBA" id="ARBA00022519"/>
    </source>
</evidence>
<evidence type="ECO:0000313" key="12">
    <source>
        <dbReference type="EMBL" id="TDP40235.1"/>
    </source>
</evidence>
<dbReference type="EMBL" id="SNXI01000002">
    <property type="protein sequence ID" value="TDP40235.1"/>
    <property type="molecule type" value="Genomic_DNA"/>
</dbReference>